<evidence type="ECO:0000256" key="2">
    <source>
        <dbReference type="ARBA" id="ARBA00010239"/>
    </source>
</evidence>
<dbReference type="GO" id="GO:0000228">
    <property type="term" value="C:nuclear chromosome"/>
    <property type="evidence" value="ECO:0007669"/>
    <property type="project" value="InterPro"/>
</dbReference>
<feature type="region of interest" description="Disordered" evidence="6">
    <location>
        <begin position="720"/>
        <end position="749"/>
    </location>
</feature>
<sequence length="749" mass="83325">MASEHTTLTGDASPLRAPTAPTADEDASSGNKDASGPPGDDGDGMVTAKIPVRTKESFNKLMIERYTMRDSIAAAALNQQHLHTREYLGRMRDTVADYRAMRSDYRQWFTPGRLYGDGYSGFGNGHTENQAPSRVVYPQQKVRPGRRITPPLKWKRKDMAKQADQHEELVPVRLEVEWDKVRLRDTFTWNLHERIVHVELFASQLVEDMGLKPPAAQPVFDQVVHQMREQLNDFYPLVYSDEDALDPELPYAAYKNDEMRVLIKLNITIGQHTLVDQFEWEINNPSNSPEEFAANMSRDLALSGEFTTAIAHCIREQTQLFTRSLYSVGHPFDGRPIEDPDLVSAFLQTPLPSVFRPQQQAKEYAPYLYELTDADLERNETILSREQRRQKRSINRRGGPQLPDLRERQRTIRTLVVSSTLPGAAANPEESRLYKTVVKPGRKRQLRDGDLSESDDSEDSAPDSPAPTSFLAQGTARTRGMRGAASVATHRMAHLGRSETPDAAIEASTRSSRRLRDETEEPTQLIVTLSVNKEKLRRLIRGDYRDIKATPSQPQTPTGTPRMRQPSNPKTMPPPPSTPAAIATPTAAPSATPQASGSTSYTYPPGQIGRLPAPPVMPGQPQPPSPPAPDWLIQALRDLQSRYPNDRFEATMKYSYLDPQTELPVQTTPLPEGVKHAWLPRIRCLDCLSKLYTPGPDMTAQKFEAHLKFSSHKEKVKQRVVAEAAAAQGGGAEGPSPSLAGGAGGAEES</sequence>
<keyword evidence="8" id="KW-1185">Reference proteome</keyword>
<dbReference type="GO" id="GO:0006338">
    <property type="term" value="P:chromatin remodeling"/>
    <property type="evidence" value="ECO:0007669"/>
    <property type="project" value="InterPro"/>
</dbReference>
<proteinExistence type="inferred from homology"/>
<feature type="compositionally biased region" description="Acidic residues" evidence="6">
    <location>
        <begin position="451"/>
        <end position="461"/>
    </location>
</feature>
<evidence type="ECO:0000256" key="3">
    <source>
        <dbReference type="ARBA" id="ARBA00023015"/>
    </source>
</evidence>
<dbReference type="InterPro" id="IPR006939">
    <property type="entry name" value="SNF5"/>
</dbReference>
<dbReference type="AlphaFoldDB" id="A0A9P5D544"/>
<reference evidence="7" key="1">
    <citation type="submission" date="2020-03" db="EMBL/GenBank/DDBJ databases">
        <title>Site-based positive gene gene selection in Geosmithia morbida across the United States reveals a broad range of putative effectors and factors for local host and environmental adapation.</title>
        <authorList>
            <person name="Onufrak A."/>
            <person name="Murdoch R.W."/>
            <person name="Gazis R."/>
            <person name="Huff M."/>
            <person name="Staton M."/>
            <person name="Klingeman W."/>
            <person name="Hadziabdic D."/>
        </authorList>
    </citation>
    <scope>NUCLEOTIDE SEQUENCE</scope>
    <source>
        <strain evidence="7">1262</strain>
    </source>
</reference>
<feature type="compositionally biased region" description="Polar residues" evidence="6">
    <location>
        <begin position="1"/>
        <end position="10"/>
    </location>
</feature>
<dbReference type="RefSeq" id="XP_035322838.1">
    <property type="nucleotide sequence ID" value="XM_035467872.1"/>
</dbReference>
<comment type="caution">
    <text evidence="7">The sequence shown here is derived from an EMBL/GenBank/DDBJ whole genome shotgun (WGS) entry which is preliminary data.</text>
</comment>
<feature type="compositionally biased region" description="Pro residues" evidence="6">
    <location>
        <begin position="612"/>
        <end position="628"/>
    </location>
</feature>
<evidence type="ECO:0000313" key="7">
    <source>
        <dbReference type="EMBL" id="KAF4124186.1"/>
    </source>
</evidence>
<feature type="compositionally biased region" description="Low complexity" evidence="6">
    <location>
        <begin position="579"/>
        <end position="600"/>
    </location>
</feature>
<evidence type="ECO:0000256" key="5">
    <source>
        <dbReference type="ARBA" id="ARBA00023242"/>
    </source>
</evidence>
<dbReference type="GeneID" id="55972127"/>
<feature type="region of interest" description="Disordered" evidence="6">
    <location>
        <begin position="543"/>
        <end position="628"/>
    </location>
</feature>
<feature type="region of interest" description="Disordered" evidence="6">
    <location>
        <begin position="427"/>
        <end position="521"/>
    </location>
</feature>
<keyword evidence="4" id="KW-0804">Transcription</keyword>
<protein>
    <submittedName>
        <fullName evidence="7">SWI/SNF-related matrix-associated actin-dependent regulator of chromatin subfamily B member 1</fullName>
    </submittedName>
</protein>
<keyword evidence="3" id="KW-0805">Transcription regulation</keyword>
<organism evidence="7 8">
    <name type="scientific">Geosmithia morbida</name>
    <dbReference type="NCBI Taxonomy" id="1094350"/>
    <lineage>
        <taxon>Eukaryota</taxon>
        <taxon>Fungi</taxon>
        <taxon>Dikarya</taxon>
        <taxon>Ascomycota</taxon>
        <taxon>Pezizomycotina</taxon>
        <taxon>Sordariomycetes</taxon>
        <taxon>Hypocreomycetidae</taxon>
        <taxon>Hypocreales</taxon>
        <taxon>Bionectriaceae</taxon>
        <taxon>Geosmithia</taxon>
    </lineage>
</organism>
<dbReference type="OrthoDB" id="515064at2759"/>
<evidence type="ECO:0000256" key="6">
    <source>
        <dbReference type="SAM" id="MobiDB-lite"/>
    </source>
</evidence>
<evidence type="ECO:0000256" key="1">
    <source>
        <dbReference type="ARBA" id="ARBA00004123"/>
    </source>
</evidence>
<name>A0A9P5D544_9HYPO</name>
<feature type="region of interest" description="Disordered" evidence="6">
    <location>
        <begin position="1"/>
        <end position="49"/>
    </location>
</feature>
<accession>A0A9P5D544</accession>
<evidence type="ECO:0000313" key="8">
    <source>
        <dbReference type="Proteomes" id="UP000749293"/>
    </source>
</evidence>
<feature type="compositionally biased region" description="Low complexity" evidence="6">
    <location>
        <begin position="550"/>
        <end position="570"/>
    </location>
</feature>
<dbReference type="PANTHER" id="PTHR10019">
    <property type="entry name" value="SNF5"/>
    <property type="match status" value="1"/>
</dbReference>
<evidence type="ECO:0000256" key="4">
    <source>
        <dbReference type="ARBA" id="ARBA00023163"/>
    </source>
</evidence>
<dbReference type="EMBL" id="JAANYQ010000005">
    <property type="protein sequence ID" value="KAF4124186.1"/>
    <property type="molecule type" value="Genomic_DNA"/>
</dbReference>
<feature type="region of interest" description="Disordered" evidence="6">
    <location>
        <begin position="385"/>
        <end position="409"/>
    </location>
</feature>
<gene>
    <name evidence="7" type="ORF">GMORB2_5902</name>
</gene>
<dbReference type="Pfam" id="PF04855">
    <property type="entry name" value="SNF5"/>
    <property type="match status" value="1"/>
</dbReference>
<keyword evidence="5" id="KW-0539">Nucleus</keyword>
<comment type="subcellular location">
    <subcellularLocation>
        <location evidence="1">Nucleus</location>
    </subcellularLocation>
</comment>
<comment type="similarity">
    <text evidence="2">Belongs to the SNF5 family.</text>
</comment>
<dbReference type="Proteomes" id="UP000749293">
    <property type="component" value="Unassembled WGS sequence"/>
</dbReference>